<dbReference type="EMBL" id="CAJJDN010000041">
    <property type="protein sequence ID" value="CAD8081325.1"/>
    <property type="molecule type" value="Genomic_DNA"/>
</dbReference>
<dbReference type="SMART" id="SM00491">
    <property type="entry name" value="HELICc2"/>
    <property type="match status" value="1"/>
</dbReference>
<keyword evidence="2" id="KW-0004">4Fe-4S</keyword>
<comment type="subcellular location">
    <subcellularLocation>
        <location evidence="1">Nucleus</location>
    </subcellularLocation>
</comment>
<comment type="caution">
    <text evidence="16">The sequence shown here is derived from an EMBL/GenBank/DDBJ whole genome shotgun (WGS) entry which is preliminary data.</text>
</comment>
<dbReference type="GO" id="GO:0010569">
    <property type="term" value="P:regulation of double-strand break repair via homologous recombination"/>
    <property type="evidence" value="ECO:0007669"/>
    <property type="project" value="TreeGrafter"/>
</dbReference>
<dbReference type="Proteomes" id="UP000692954">
    <property type="component" value="Unassembled WGS sequence"/>
</dbReference>
<keyword evidence="8" id="KW-0067">ATP-binding</keyword>
<keyword evidence="13" id="KW-0413">Isomerase</keyword>
<evidence type="ECO:0000256" key="12">
    <source>
        <dbReference type="ARBA" id="ARBA00023204"/>
    </source>
</evidence>
<keyword evidence="10" id="KW-0411">Iron-sulfur</keyword>
<dbReference type="PANTHER" id="PTHR11472:SF34">
    <property type="entry name" value="REGULATOR OF TELOMERE ELONGATION HELICASE 1"/>
    <property type="match status" value="1"/>
</dbReference>
<dbReference type="NCBIfam" id="TIGR00604">
    <property type="entry name" value="rad3"/>
    <property type="match status" value="1"/>
</dbReference>
<dbReference type="AlphaFoldDB" id="A0A8S1MWK3"/>
<dbReference type="InterPro" id="IPR006555">
    <property type="entry name" value="ATP-dep_Helicase_C"/>
</dbReference>
<dbReference type="GO" id="GO:1904430">
    <property type="term" value="P:negative regulation of t-circle formation"/>
    <property type="evidence" value="ECO:0007669"/>
    <property type="project" value="TreeGrafter"/>
</dbReference>
<dbReference type="GO" id="GO:0003677">
    <property type="term" value="F:DNA binding"/>
    <property type="evidence" value="ECO:0007669"/>
    <property type="project" value="UniProtKB-KW"/>
</dbReference>
<dbReference type="GO" id="GO:0051539">
    <property type="term" value="F:4 iron, 4 sulfur cluster binding"/>
    <property type="evidence" value="ECO:0007669"/>
    <property type="project" value="UniProtKB-KW"/>
</dbReference>
<dbReference type="GO" id="GO:0005634">
    <property type="term" value="C:nucleus"/>
    <property type="evidence" value="ECO:0007669"/>
    <property type="project" value="UniProtKB-SubCell"/>
</dbReference>
<gene>
    <name evidence="16" type="ORF">PSON_ATCC_30995.1.T0410346</name>
</gene>
<proteinExistence type="predicted"/>
<evidence type="ECO:0000259" key="15">
    <source>
        <dbReference type="PROSITE" id="PS51193"/>
    </source>
</evidence>
<feature type="domain" description="Helicase ATP-binding" evidence="15">
    <location>
        <begin position="38"/>
        <end position="307"/>
    </location>
</feature>
<dbReference type="GO" id="GO:0045910">
    <property type="term" value="P:negative regulation of DNA recombination"/>
    <property type="evidence" value="ECO:0007669"/>
    <property type="project" value="TreeGrafter"/>
</dbReference>
<keyword evidence="5" id="KW-0227">DNA damage</keyword>
<dbReference type="InterPro" id="IPR045028">
    <property type="entry name" value="DinG/Rad3-like"/>
</dbReference>
<evidence type="ECO:0000256" key="8">
    <source>
        <dbReference type="ARBA" id="ARBA00022840"/>
    </source>
</evidence>
<keyword evidence="12" id="KW-0234">DNA repair</keyword>
<keyword evidence="17" id="KW-1185">Reference proteome</keyword>
<evidence type="ECO:0000256" key="14">
    <source>
        <dbReference type="ARBA" id="ARBA00023242"/>
    </source>
</evidence>
<dbReference type="GO" id="GO:0090657">
    <property type="term" value="P:telomeric loop disassembly"/>
    <property type="evidence" value="ECO:0007669"/>
    <property type="project" value="TreeGrafter"/>
</dbReference>
<reference evidence="16" key="1">
    <citation type="submission" date="2021-01" db="EMBL/GenBank/DDBJ databases">
        <authorList>
            <consortium name="Genoscope - CEA"/>
            <person name="William W."/>
        </authorList>
    </citation>
    <scope>NUCLEOTIDE SEQUENCE</scope>
</reference>
<evidence type="ECO:0000256" key="2">
    <source>
        <dbReference type="ARBA" id="ARBA00022485"/>
    </source>
</evidence>
<dbReference type="PROSITE" id="PS51193">
    <property type="entry name" value="HELICASE_ATP_BIND_2"/>
    <property type="match status" value="1"/>
</dbReference>
<evidence type="ECO:0000256" key="9">
    <source>
        <dbReference type="ARBA" id="ARBA00023004"/>
    </source>
</evidence>
<organism evidence="16 17">
    <name type="scientific">Paramecium sonneborni</name>
    <dbReference type="NCBI Taxonomy" id="65129"/>
    <lineage>
        <taxon>Eukaryota</taxon>
        <taxon>Sar</taxon>
        <taxon>Alveolata</taxon>
        <taxon>Ciliophora</taxon>
        <taxon>Intramacronucleata</taxon>
        <taxon>Oligohymenophorea</taxon>
        <taxon>Peniculida</taxon>
        <taxon>Parameciidae</taxon>
        <taxon>Paramecium</taxon>
    </lineage>
</organism>
<dbReference type="SMART" id="SM00488">
    <property type="entry name" value="DEXDc2"/>
    <property type="match status" value="1"/>
</dbReference>
<dbReference type="InterPro" id="IPR013020">
    <property type="entry name" value="Rad3/Chl1-like"/>
</dbReference>
<evidence type="ECO:0000256" key="1">
    <source>
        <dbReference type="ARBA" id="ARBA00004123"/>
    </source>
</evidence>
<evidence type="ECO:0000256" key="13">
    <source>
        <dbReference type="ARBA" id="ARBA00023235"/>
    </source>
</evidence>
<dbReference type="InterPro" id="IPR014001">
    <property type="entry name" value="Helicase_ATP-bd"/>
</dbReference>
<dbReference type="OrthoDB" id="19182at2759"/>
<name>A0A8S1MWK3_9CILI</name>
<dbReference type="GO" id="GO:0016818">
    <property type="term" value="F:hydrolase activity, acting on acid anhydrides, in phosphorus-containing anhydrides"/>
    <property type="evidence" value="ECO:0007669"/>
    <property type="project" value="InterPro"/>
</dbReference>
<dbReference type="FunFam" id="3.40.50.300:FF:001352">
    <property type="entry name" value="DNA repair helicase"/>
    <property type="match status" value="1"/>
</dbReference>
<dbReference type="PANTHER" id="PTHR11472">
    <property type="entry name" value="DNA REPAIR DEAD HELICASE RAD3/XP-D SUBFAMILY MEMBER"/>
    <property type="match status" value="1"/>
</dbReference>
<evidence type="ECO:0000256" key="5">
    <source>
        <dbReference type="ARBA" id="ARBA00022763"/>
    </source>
</evidence>
<evidence type="ECO:0000313" key="17">
    <source>
        <dbReference type="Proteomes" id="UP000692954"/>
    </source>
</evidence>
<dbReference type="InterPro" id="IPR010614">
    <property type="entry name" value="RAD3-like_helicase_DEAD"/>
</dbReference>
<dbReference type="SMART" id="SM00487">
    <property type="entry name" value="DEXDc"/>
    <property type="match status" value="1"/>
</dbReference>
<evidence type="ECO:0000256" key="11">
    <source>
        <dbReference type="ARBA" id="ARBA00023125"/>
    </source>
</evidence>
<dbReference type="GO" id="GO:0003678">
    <property type="term" value="F:DNA helicase activity"/>
    <property type="evidence" value="ECO:0007669"/>
    <property type="project" value="InterPro"/>
</dbReference>
<dbReference type="InterPro" id="IPR006554">
    <property type="entry name" value="Helicase-like_DEXD_c2"/>
</dbReference>
<sequence>MNKHIDLIDEDSMKQLVTTFEIDIDQKLCNDQKQLNIGNTMIYFPYKPYDVQKQYMESVIQILDKGQNGLLESPTGTGKTLCLLCSSMGWLQKHRKEQQKSYLNRNLKIIYASRTHAQLKQVAQELKKTVYRPKLSMIGSRDQYCLLNINIKGNQLIQTCRNLVKREKCQFYSIDYCKIIASQNSKLITTLEESKQFGYTNKICPYYFEKERLTNVDLILLPYNYLLDDEFSKVVDVNNSIIIFDEAHNVPSTAENGQSFFINDKIVEEAKKELEGWLKQLNTEIVLYQSFQSSQKITNINEYEQIAQTIGVFSKFLENLQTTYFDAKSSKEQCKVFETQQIFNFLFEHTSINKKGTTTLFSNGINKNNLSEYISFCNAIIDFMTQVSPLEGFNFQSWIKFLNKLYNLMLNNNELNKINEQQKYFDFYKFAIIKNTQNQISLNIWCLDPSLAFKKLMQNKIHSIILTSGTLSPMKSWQNELKIEFQIKLNNKHVVDIINNVRAFQHLQYEFSYNKRKDDNQIKDLGQSILNVSQIIKGGIIVVFSSYSLMQVIQKRWWEQQLIQQLSKVKKCFWEEQGSASIHNTLEVFKKNVQRGAILFAVHRGKVAEGIDLPDDLCRAVFLIGIPYPSCNDQKIKLKQDYLNNLRQGLSGRDWYNQQAIRATNQAIGRVIRHIDDYGAIFLFDKRFDESNIKTAISQWVQPAIKPWNNDNAIIQNLKLFFQRQNQVNNLFIQNLQISQQQERRNYQQTFQQIQQQSIPKQITQSIAIQPSHIDQVKIQQKPKIKQKNKLYQNIKIIIQNKGLYQINFKLKNLRIYLINKQINSLIKSK</sequence>
<evidence type="ECO:0000256" key="3">
    <source>
        <dbReference type="ARBA" id="ARBA00022723"/>
    </source>
</evidence>
<keyword evidence="4" id="KW-0547">Nucleotide-binding</keyword>
<protein>
    <recommendedName>
        <fullName evidence="15">Helicase ATP-binding domain-containing protein</fullName>
    </recommendedName>
</protein>
<evidence type="ECO:0000256" key="6">
    <source>
        <dbReference type="ARBA" id="ARBA00022801"/>
    </source>
</evidence>
<dbReference type="InterPro" id="IPR014013">
    <property type="entry name" value="Helic_SF1/SF2_ATP-bd_DinG/Rad3"/>
</dbReference>
<accession>A0A8S1MWK3</accession>
<keyword evidence="11" id="KW-0238">DNA-binding</keyword>
<dbReference type="Pfam" id="PF13307">
    <property type="entry name" value="Helicase_C_2"/>
    <property type="match status" value="1"/>
</dbReference>
<keyword evidence="6" id="KW-0378">Hydrolase</keyword>
<dbReference type="GO" id="GO:0070182">
    <property type="term" value="F:DNA polymerase binding"/>
    <property type="evidence" value="ECO:0007669"/>
    <property type="project" value="TreeGrafter"/>
</dbReference>
<dbReference type="GO" id="GO:0046872">
    <property type="term" value="F:metal ion binding"/>
    <property type="evidence" value="ECO:0007669"/>
    <property type="project" value="UniProtKB-KW"/>
</dbReference>
<dbReference type="Pfam" id="PF06733">
    <property type="entry name" value="DEAD_2"/>
    <property type="match status" value="1"/>
</dbReference>
<dbReference type="GO" id="GO:0006281">
    <property type="term" value="P:DNA repair"/>
    <property type="evidence" value="ECO:0007669"/>
    <property type="project" value="UniProtKB-KW"/>
</dbReference>
<evidence type="ECO:0000256" key="7">
    <source>
        <dbReference type="ARBA" id="ARBA00022806"/>
    </source>
</evidence>
<evidence type="ECO:0000256" key="10">
    <source>
        <dbReference type="ARBA" id="ARBA00023014"/>
    </source>
</evidence>
<dbReference type="GO" id="GO:0005524">
    <property type="term" value="F:ATP binding"/>
    <property type="evidence" value="ECO:0007669"/>
    <property type="project" value="UniProtKB-KW"/>
</dbReference>
<keyword evidence="7" id="KW-0347">Helicase</keyword>
<keyword evidence="9" id="KW-0408">Iron</keyword>
<evidence type="ECO:0000256" key="4">
    <source>
        <dbReference type="ARBA" id="ARBA00022741"/>
    </source>
</evidence>
<keyword evidence="3" id="KW-0479">Metal-binding</keyword>
<keyword evidence="14" id="KW-0539">Nucleus</keyword>
<dbReference type="CDD" id="cd18788">
    <property type="entry name" value="SF2_C_XPD"/>
    <property type="match status" value="1"/>
</dbReference>
<evidence type="ECO:0000313" key="16">
    <source>
        <dbReference type="EMBL" id="CAD8081325.1"/>
    </source>
</evidence>